<dbReference type="EMBL" id="AP019302">
    <property type="protein sequence ID" value="BBH05634.1"/>
    <property type="molecule type" value="Genomic_DNA"/>
</dbReference>
<accession>A0A4Y1RMW1</accession>
<name>A0A4Y1RMW1_PRUDU</name>
<evidence type="ECO:0000259" key="7">
    <source>
        <dbReference type="Pfam" id="PF17917"/>
    </source>
</evidence>
<dbReference type="SUPFAM" id="SSF56672">
    <property type="entry name" value="DNA/RNA polymerases"/>
    <property type="match status" value="1"/>
</dbReference>
<keyword evidence="5" id="KW-0378">Hydrolase</keyword>
<protein>
    <recommendedName>
        <fullName evidence="7">Reverse transcriptase RNase H-like domain-containing protein</fullName>
    </recommendedName>
</protein>
<evidence type="ECO:0000256" key="6">
    <source>
        <dbReference type="ARBA" id="ARBA00022918"/>
    </source>
</evidence>
<keyword evidence="4" id="KW-0255">Endonuclease</keyword>
<dbReference type="InterPro" id="IPR041373">
    <property type="entry name" value="RT_RNaseH"/>
</dbReference>
<dbReference type="GO" id="GO:0004519">
    <property type="term" value="F:endonuclease activity"/>
    <property type="evidence" value="ECO:0007669"/>
    <property type="project" value="UniProtKB-KW"/>
</dbReference>
<keyword evidence="2" id="KW-0548">Nucleotidyltransferase</keyword>
<dbReference type="FunFam" id="3.10.20.370:FF:000001">
    <property type="entry name" value="Retrovirus-related Pol polyprotein from transposon 17.6-like protein"/>
    <property type="match status" value="1"/>
</dbReference>
<dbReference type="InterPro" id="IPR043128">
    <property type="entry name" value="Rev_trsase/Diguanyl_cyclase"/>
</dbReference>
<dbReference type="GO" id="GO:0003964">
    <property type="term" value="F:RNA-directed DNA polymerase activity"/>
    <property type="evidence" value="ECO:0007669"/>
    <property type="project" value="UniProtKB-KW"/>
</dbReference>
<keyword evidence="1" id="KW-0808">Transferase</keyword>
<dbReference type="Gene3D" id="3.10.10.10">
    <property type="entry name" value="HIV Type 1 Reverse Transcriptase, subunit A, domain 1"/>
    <property type="match status" value="2"/>
</dbReference>
<sequence>MVKKSHIWSTPNTFESNSQKRGVYHLKEEDSLKAQLAAMAREVETLKSKLPKKDNHHIKFGSSYEAIHAQDIGEIKSTLSKLTSSLSIQEKGKFSSQVQPNPHAQLEQLGLGELKPTSITLQLADRLFKIPRVLDTEPVVHSNSQTPVILGRPFLATSNAHINCRNGFMQLSFGNMTFELNIFSICKQPQTIKMSTKKYKKYEELSTVSDEKNHEEKKPRKDETYHVVISSKLEFCMKKMGESYKVVPKKSGVIGVENDNGEIVPTRVTTGWRMCIDYRKLNSVTRNDHFPLPFLDQILERIKKKQLLLAIGTFAFRKMPFGLCNTPATFQRCMISIFSDTVEKYLEVFMDDITMFAPDWSMPFEIMCDASDGAIGAVIGQRKDKKPVVISYASRTLNSAQKNYTTTEKELLAVVFALEKFRSYILGSQIVVFTDHSALNWGID</sequence>
<feature type="domain" description="Reverse transcriptase RNase H-like" evidence="7">
    <location>
        <begin position="359"/>
        <end position="441"/>
    </location>
</feature>
<keyword evidence="6" id="KW-0695">RNA-directed DNA polymerase</keyword>
<evidence type="ECO:0000256" key="3">
    <source>
        <dbReference type="ARBA" id="ARBA00022722"/>
    </source>
</evidence>
<dbReference type="CDD" id="cd09274">
    <property type="entry name" value="RNase_HI_RT_Ty3"/>
    <property type="match status" value="1"/>
</dbReference>
<dbReference type="Gene3D" id="3.10.20.370">
    <property type="match status" value="1"/>
</dbReference>
<dbReference type="CDD" id="cd01647">
    <property type="entry name" value="RT_LTR"/>
    <property type="match status" value="1"/>
</dbReference>
<dbReference type="Gene3D" id="3.30.70.270">
    <property type="match status" value="2"/>
</dbReference>
<organism evidence="8">
    <name type="scientific">Prunus dulcis</name>
    <name type="common">Almond</name>
    <name type="synonym">Amygdalus dulcis</name>
    <dbReference type="NCBI Taxonomy" id="3755"/>
    <lineage>
        <taxon>Eukaryota</taxon>
        <taxon>Viridiplantae</taxon>
        <taxon>Streptophyta</taxon>
        <taxon>Embryophyta</taxon>
        <taxon>Tracheophyta</taxon>
        <taxon>Spermatophyta</taxon>
        <taxon>Magnoliopsida</taxon>
        <taxon>eudicotyledons</taxon>
        <taxon>Gunneridae</taxon>
        <taxon>Pentapetalae</taxon>
        <taxon>rosids</taxon>
        <taxon>fabids</taxon>
        <taxon>Rosales</taxon>
        <taxon>Rosaceae</taxon>
        <taxon>Amygdaloideae</taxon>
        <taxon>Amygdaleae</taxon>
        <taxon>Prunus</taxon>
    </lineage>
</organism>
<gene>
    <name evidence="8" type="ORF">Prudu_017081</name>
</gene>
<evidence type="ECO:0000313" key="8">
    <source>
        <dbReference type="EMBL" id="BBH05634.1"/>
    </source>
</evidence>
<evidence type="ECO:0000256" key="5">
    <source>
        <dbReference type="ARBA" id="ARBA00022801"/>
    </source>
</evidence>
<evidence type="ECO:0000256" key="2">
    <source>
        <dbReference type="ARBA" id="ARBA00022695"/>
    </source>
</evidence>
<dbReference type="Pfam" id="PF17917">
    <property type="entry name" value="RT_RNaseH"/>
    <property type="match status" value="1"/>
</dbReference>
<reference evidence="8" key="1">
    <citation type="journal article" date="2019" name="Science">
        <title>Mutation of a bHLH transcription factor allowed almond domestication.</title>
        <authorList>
            <person name="Sanchez-Perez R."/>
            <person name="Pavan S."/>
            <person name="Mazzeo R."/>
            <person name="Moldovan C."/>
            <person name="Aiese Cigliano R."/>
            <person name="Del Cueto J."/>
            <person name="Ricciardi F."/>
            <person name="Lotti C."/>
            <person name="Ricciardi L."/>
            <person name="Dicenta F."/>
            <person name="Lopez-Marques R.L."/>
            <person name="Lindberg Moller B."/>
        </authorList>
    </citation>
    <scope>NUCLEOTIDE SEQUENCE</scope>
</reference>
<dbReference type="AlphaFoldDB" id="A0A4Y1RMW1"/>
<dbReference type="PANTHER" id="PTHR34072">
    <property type="entry name" value="ENZYMATIC POLYPROTEIN-RELATED"/>
    <property type="match status" value="1"/>
</dbReference>
<dbReference type="GO" id="GO:0016787">
    <property type="term" value="F:hydrolase activity"/>
    <property type="evidence" value="ECO:0007669"/>
    <property type="project" value="UniProtKB-KW"/>
</dbReference>
<proteinExistence type="predicted"/>
<evidence type="ECO:0000256" key="1">
    <source>
        <dbReference type="ARBA" id="ARBA00022679"/>
    </source>
</evidence>
<dbReference type="InterPro" id="IPR043502">
    <property type="entry name" value="DNA/RNA_pol_sf"/>
</dbReference>
<keyword evidence="3" id="KW-0540">Nuclease</keyword>
<dbReference type="PANTHER" id="PTHR34072:SF57">
    <property type="entry name" value="RNA-DIRECTED DNA POLYMERASE"/>
    <property type="match status" value="1"/>
</dbReference>
<evidence type="ECO:0000256" key="4">
    <source>
        <dbReference type="ARBA" id="ARBA00022759"/>
    </source>
</evidence>